<keyword evidence="6 8" id="KW-0472">Membrane</keyword>
<evidence type="ECO:0000313" key="14">
    <source>
        <dbReference type="Proteomes" id="UP000185003"/>
    </source>
</evidence>
<evidence type="ECO:0000256" key="10">
    <source>
        <dbReference type="SAM" id="SignalP"/>
    </source>
</evidence>
<evidence type="ECO:0000256" key="7">
    <source>
        <dbReference type="ARBA" id="ARBA00023237"/>
    </source>
</evidence>
<comment type="similarity">
    <text evidence="8 9">Belongs to the TonB-dependent receptor family.</text>
</comment>
<feature type="domain" description="TonB-dependent receptor-like beta-barrel" evidence="11">
    <location>
        <begin position="573"/>
        <end position="1054"/>
    </location>
</feature>
<dbReference type="InterPro" id="IPR023997">
    <property type="entry name" value="TonB-dep_OMP_SusC/RagA_CS"/>
</dbReference>
<proteinExistence type="inferred from homology"/>
<dbReference type="NCBIfam" id="TIGR04057">
    <property type="entry name" value="SusC_RagA_signa"/>
    <property type="match status" value="1"/>
</dbReference>
<gene>
    <name evidence="13" type="ORF">SAMN04488055_2612</name>
</gene>
<dbReference type="InterPro" id="IPR023996">
    <property type="entry name" value="TonB-dep_OMP_SusC/RagA"/>
</dbReference>
<dbReference type="InterPro" id="IPR039426">
    <property type="entry name" value="TonB-dep_rcpt-like"/>
</dbReference>
<name>A0A1N6G6R3_9BACT</name>
<sequence length="1182" mass="131603">MQLFRNCLRSYLLCLMMLCSGIAHAGPAWQKDAVITLQAREITLGKIFKAILQQTGIKIMYAGKMVNEQEVYTGVRFKATKLEDALQFLFKGKGLEWIYRDEVIILRPKATAVPSSDSIPVLNISGRVLDETGIPLPGATVLVKGMGKGTAADALGNFRVQGVPSNATLAVSFTGFEQQEISLEGRSELALALKRQVKEINKVEVFSTGYQDVPKERATGSFEFVNNEELNRRVGSDILSRLEGVTTSVFFDRRGMPPSQNGIAVNNLIIRGLSTLSADLKAPLVVVDNFPYDGNIKNINPNDVENITILKDAAAASIWGARAANGVIVITTKKGQFNQPVKLSFNSNISITEKPDLFHLPKMSSSEVIDVETFLFGQGYYNSIINNSQYPYMTAATEILLKRRSGLISAADSASLLDALRQRDVRHDFDRYIYRTAVSQQYALNLSGGSDKMKYLLSAGYDKTPSILKGDDYNRITVNTDNSFTPIKKLTIQFGVRYTNATARDNSPGDYGSPAFTIGGKALPSYSKLADEDGRFLSIPYKYREGYTDTAGAGRLLDWKYRPLEELDNADFTTKEREFVLSTGLNYKLTNYISLQASYQYQFANVVRSNHYNARSWYARDLINLYTNFNSTVPALRNPIPLGGILDEAIDGRLAHMGRGQVNFNHSWQQKHQLIGLIGGEIRERIVTTTTKRSYGYDENRLSTSLVDYINTFPQYGNRGPAFIPAGSNDYAKTTDHFVSFFGNAAYTYDSRYTISMSGRRDAANQFGVDVNDQWKPFWSAGGSWNISNEPFFKVKAISYLKLRVTYGYQGNVNNTLSPNTIISYANGNSTSNNIPFANIATPANPGLSWETVKQLNAGIDFRIIGNVLSGSMDVYQKKADNLILAVPMDLTTGVNNIMKNSAGMKGSGLDVLISSINFRRAFQWKTDLAFSYVSNKVTDLVSNGSLPRASDVVINAGTSIRPRIDRTPYALFSYPFAGLDPLTGNPQGYSGKKLSTNYVELGNQRSDTANLVYHGTAIPTIFGNLNNTFSYKGISLTINASYRFNYYFRKNTISYNALFANGATHPDFSKRWKQPGDEKVTNVPSMIYPISNALRDNFYGNSSVNILRGDNIRLNYIRLGYDISQELTRKIRIKYMQLYASIDNLGILWRKNKEGLDPDYDAGNTAYMPPKKMVFGLRMDF</sequence>
<organism evidence="13 14">
    <name type="scientific">Chitinophaga niabensis</name>
    <dbReference type="NCBI Taxonomy" id="536979"/>
    <lineage>
        <taxon>Bacteria</taxon>
        <taxon>Pseudomonadati</taxon>
        <taxon>Bacteroidota</taxon>
        <taxon>Chitinophagia</taxon>
        <taxon>Chitinophagales</taxon>
        <taxon>Chitinophagaceae</taxon>
        <taxon>Chitinophaga</taxon>
    </lineage>
</organism>
<feature type="chain" id="PRO_5013360245" evidence="10">
    <location>
        <begin position="26"/>
        <end position="1182"/>
    </location>
</feature>
<feature type="signal peptide" evidence="10">
    <location>
        <begin position="1"/>
        <end position="25"/>
    </location>
</feature>
<dbReference type="AlphaFoldDB" id="A0A1N6G6R3"/>
<evidence type="ECO:0000313" key="13">
    <source>
        <dbReference type="EMBL" id="SIO03239.1"/>
    </source>
</evidence>
<dbReference type="SUPFAM" id="SSF56935">
    <property type="entry name" value="Porins"/>
    <property type="match status" value="1"/>
</dbReference>
<evidence type="ECO:0000256" key="5">
    <source>
        <dbReference type="ARBA" id="ARBA00023077"/>
    </source>
</evidence>
<evidence type="ECO:0000256" key="2">
    <source>
        <dbReference type="ARBA" id="ARBA00022448"/>
    </source>
</evidence>
<dbReference type="Pfam" id="PF07715">
    <property type="entry name" value="Plug"/>
    <property type="match status" value="1"/>
</dbReference>
<dbReference type="RefSeq" id="WP_084185546.1">
    <property type="nucleotide sequence ID" value="NZ_FSRA01000001.1"/>
</dbReference>
<dbReference type="Gene3D" id="2.40.170.20">
    <property type="entry name" value="TonB-dependent receptor, beta-barrel domain"/>
    <property type="match status" value="1"/>
</dbReference>
<dbReference type="InterPro" id="IPR036942">
    <property type="entry name" value="Beta-barrel_TonB_sf"/>
</dbReference>
<keyword evidence="7 8" id="KW-0998">Cell outer membrane</keyword>
<dbReference type="InterPro" id="IPR037066">
    <property type="entry name" value="Plug_dom_sf"/>
</dbReference>
<keyword evidence="2 8" id="KW-0813">Transport</keyword>
<feature type="domain" description="TonB-dependent receptor plug" evidence="12">
    <location>
        <begin position="215"/>
        <end position="327"/>
    </location>
</feature>
<dbReference type="Pfam" id="PF13715">
    <property type="entry name" value="CarbopepD_reg_2"/>
    <property type="match status" value="1"/>
</dbReference>
<dbReference type="Gene3D" id="2.170.130.10">
    <property type="entry name" value="TonB-dependent receptor, plug domain"/>
    <property type="match status" value="1"/>
</dbReference>
<dbReference type="OrthoDB" id="9768177at2"/>
<dbReference type="EMBL" id="FSRA01000001">
    <property type="protein sequence ID" value="SIO03239.1"/>
    <property type="molecule type" value="Genomic_DNA"/>
</dbReference>
<keyword evidence="3 8" id="KW-1134">Transmembrane beta strand</keyword>
<dbReference type="PROSITE" id="PS52016">
    <property type="entry name" value="TONB_DEPENDENT_REC_3"/>
    <property type="match status" value="1"/>
</dbReference>
<dbReference type="STRING" id="536979.SAMN04488055_2612"/>
<reference evidence="13 14" key="1">
    <citation type="submission" date="2016-11" db="EMBL/GenBank/DDBJ databases">
        <authorList>
            <person name="Jaros S."/>
            <person name="Januszkiewicz K."/>
            <person name="Wedrychowicz H."/>
        </authorList>
    </citation>
    <scope>NUCLEOTIDE SEQUENCE [LARGE SCALE GENOMIC DNA]</scope>
    <source>
        <strain evidence="13 14">DSM 24787</strain>
    </source>
</reference>
<keyword evidence="5 9" id="KW-0798">TonB box</keyword>
<evidence type="ECO:0000256" key="6">
    <source>
        <dbReference type="ARBA" id="ARBA00023136"/>
    </source>
</evidence>
<dbReference type="Proteomes" id="UP000185003">
    <property type="component" value="Unassembled WGS sequence"/>
</dbReference>
<keyword evidence="10" id="KW-0732">Signal</keyword>
<accession>A0A1N6G6R3</accession>
<dbReference type="InterPro" id="IPR012910">
    <property type="entry name" value="Plug_dom"/>
</dbReference>
<evidence type="ECO:0000259" key="12">
    <source>
        <dbReference type="Pfam" id="PF07715"/>
    </source>
</evidence>
<dbReference type="NCBIfam" id="TIGR04056">
    <property type="entry name" value="OMP_RagA_SusC"/>
    <property type="match status" value="1"/>
</dbReference>
<evidence type="ECO:0000256" key="8">
    <source>
        <dbReference type="PROSITE-ProRule" id="PRU01360"/>
    </source>
</evidence>
<evidence type="ECO:0000259" key="11">
    <source>
        <dbReference type="Pfam" id="PF00593"/>
    </source>
</evidence>
<dbReference type="GO" id="GO:0009279">
    <property type="term" value="C:cell outer membrane"/>
    <property type="evidence" value="ECO:0007669"/>
    <property type="project" value="UniProtKB-SubCell"/>
</dbReference>
<dbReference type="Gene3D" id="2.60.40.1120">
    <property type="entry name" value="Carboxypeptidase-like, regulatory domain"/>
    <property type="match status" value="1"/>
</dbReference>
<protein>
    <submittedName>
        <fullName evidence="13">TonB-linked outer membrane protein, SusC/RagA family</fullName>
    </submittedName>
</protein>
<dbReference type="SUPFAM" id="SSF49464">
    <property type="entry name" value="Carboxypeptidase regulatory domain-like"/>
    <property type="match status" value="1"/>
</dbReference>
<evidence type="ECO:0000256" key="1">
    <source>
        <dbReference type="ARBA" id="ARBA00004571"/>
    </source>
</evidence>
<keyword evidence="14" id="KW-1185">Reference proteome</keyword>
<dbReference type="InterPro" id="IPR008969">
    <property type="entry name" value="CarboxyPept-like_regulatory"/>
</dbReference>
<evidence type="ECO:0000256" key="9">
    <source>
        <dbReference type="RuleBase" id="RU003357"/>
    </source>
</evidence>
<keyword evidence="4 8" id="KW-0812">Transmembrane</keyword>
<comment type="subcellular location">
    <subcellularLocation>
        <location evidence="1 8">Cell outer membrane</location>
        <topology evidence="1 8">Multi-pass membrane protein</topology>
    </subcellularLocation>
</comment>
<evidence type="ECO:0000256" key="4">
    <source>
        <dbReference type="ARBA" id="ARBA00022692"/>
    </source>
</evidence>
<evidence type="ECO:0000256" key="3">
    <source>
        <dbReference type="ARBA" id="ARBA00022452"/>
    </source>
</evidence>
<dbReference type="Pfam" id="PF00593">
    <property type="entry name" value="TonB_dep_Rec_b-barrel"/>
    <property type="match status" value="1"/>
</dbReference>
<dbReference type="InterPro" id="IPR000531">
    <property type="entry name" value="Beta-barrel_TonB"/>
</dbReference>